<gene>
    <name evidence="7" type="ORF">BRENAR_LOCUS4043</name>
</gene>
<evidence type="ECO:0000313" key="7">
    <source>
        <dbReference type="EMBL" id="VEU23312.1"/>
    </source>
</evidence>
<protein>
    <recommendedName>
        <fullName evidence="3">E3 ubiquitin ligase complex SCF subunit</fullName>
    </recommendedName>
</protein>
<feature type="region of interest" description="Disordered" evidence="4">
    <location>
        <begin position="72"/>
        <end position="104"/>
    </location>
</feature>
<reference evidence="7 8" key="1">
    <citation type="submission" date="2018-12" db="EMBL/GenBank/DDBJ databases">
        <authorList>
            <person name="Tiukova I."/>
            <person name="Dainat J."/>
        </authorList>
    </citation>
    <scope>NUCLEOTIDE SEQUENCE [LARGE SCALE GENOMIC DNA]</scope>
</reference>
<dbReference type="PIRSF" id="PIRSF028729">
    <property type="entry name" value="E3_ubiquit_lig_SCF_Skp"/>
    <property type="match status" value="1"/>
</dbReference>
<evidence type="ECO:0000313" key="8">
    <source>
        <dbReference type="Proteomes" id="UP000290900"/>
    </source>
</evidence>
<dbReference type="Pfam" id="PF03931">
    <property type="entry name" value="Skp1_POZ"/>
    <property type="match status" value="1"/>
</dbReference>
<dbReference type="SMART" id="SM00512">
    <property type="entry name" value="Skp1"/>
    <property type="match status" value="1"/>
</dbReference>
<dbReference type="CDD" id="cd18322">
    <property type="entry name" value="BTB_POZ_SKP1"/>
    <property type="match status" value="1"/>
</dbReference>
<dbReference type="SUPFAM" id="SSF54695">
    <property type="entry name" value="POZ domain"/>
    <property type="match status" value="1"/>
</dbReference>
<keyword evidence="2 3" id="KW-0833">Ubl conjugation pathway</keyword>
<dbReference type="InterPro" id="IPR001232">
    <property type="entry name" value="SKP1-like"/>
</dbReference>
<dbReference type="PANTHER" id="PTHR11165">
    <property type="entry name" value="SKP1"/>
    <property type="match status" value="1"/>
</dbReference>
<accession>A0A448YQW9</accession>
<evidence type="ECO:0000256" key="4">
    <source>
        <dbReference type="SAM" id="MobiDB-lite"/>
    </source>
</evidence>
<dbReference type="Proteomes" id="UP000290900">
    <property type="component" value="Unassembled WGS sequence"/>
</dbReference>
<keyword evidence="8" id="KW-1185">Reference proteome</keyword>
<dbReference type="InterPro" id="IPR036296">
    <property type="entry name" value="SKP1-like_dim_sf"/>
</dbReference>
<dbReference type="InterPro" id="IPR011333">
    <property type="entry name" value="SKP1/BTB/POZ_sf"/>
</dbReference>
<comment type="function">
    <text evidence="3">Essential component of the SCF (SKP1-CUL1-F-box protein) E3 ubiquitin ligase complexes, which mediate the ubiquitination and subsequent proteasomal degradation of target proteins.</text>
</comment>
<sequence>MSAITLVTGEQKFIVERKTIEKSTFIRKLLRNLDTEESENENEPRQLDIPVNNISSETLKMVLEWCEHYKDTQFPGGEDDGSAPEESGNVGGLEQNERDDKLTPVDPWDRKFLNVDADTMQSIILAANFLDIKPLLNAACKLVAEMLRGRSAQEIMDAFNAVQ</sequence>
<dbReference type="Gene3D" id="3.30.710.10">
    <property type="entry name" value="Potassium Channel Kv1.1, Chain A"/>
    <property type="match status" value="1"/>
</dbReference>
<evidence type="ECO:0000256" key="3">
    <source>
        <dbReference type="PIRNR" id="PIRNR028729"/>
    </source>
</evidence>
<comment type="pathway">
    <text evidence="3">Protein modification; protein ubiquitination.</text>
</comment>
<dbReference type="GO" id="GO:0006511">
    <property type="term" value="P:ubiquitin-dependent protein catabolic process"/>
    <property type="evidence" value="ECO:0007669"/>
    <property type="project" value="InterPro"/>
</dbReference>
<dbReference type="InParanoid" id="A0A448YQW9"/>
<proteinExistence type="inferred from homology"/>
<evidence type="ECO:0000259" key="6">
    <source>
        <dbReference type="Pfam" id="PF03931"/>
    </source>
</evidence>
<comment type="similarity">
    <text evidence="1 3">Belongs to the SKP1 family.</text>
</comment>
<evidence type="ECO:0000256" key="2">
    <source>
        <dbReference type="ARBA" id="ARBA00022786"/>
    </source>
</evidence>
<evidence type="ECO:0000256" key="1">
    <source>
        <dbReference type="ARBA" id="ARBA00009993"/>
    </source>
</evidence>
<dbReference type="SUPFAM" id="SSF81382">
    <property type="entry name" value="Skp1 dimerisation domain-like"/>
    <property type="match status" value="1"/>
</dbReference>
<dbReference type="UniPathway" id="UPA00143"/>
<organism evidence="7 8">
    <name type="scientific">Brettanomyces naardenensis</name>
    <name type="common">Yeast</name>
    <dbReference type="NCBI Taxonomy" id="13370"/>
    <lineage>
        <taxon>Eukaryota</taxon>
        <taxon>Fungi</taxon>
        <taxon>Dikarya</taxon>
        <taxon>Ascomycota</taxon>
        <taxon>Saccharomycotina</taxon>
        <taxon>Pichiomycetes</taxon>
        <taxon>Pichiales</taxon>
        <taxon>Pichiaceae</taxon>
        <taxon>Brettanomyces</taxon>
    </lineage>
</organism>
<dbReference type="STRING" id="13370.A0A448YQW9"/>
<feature type="domain" description="SKP1 component POZ" evidence="6">
    <location>
        <begin position="10"/>
        <end position="70"/>
    </location>
</feature>
<dbReference type="InterPro" id="IPR016073">
    <property type="entry name" value="Skp1_comp_POZ"/>
</dbReference>
<dbReference type="EMBL" id="CAACVR010000044">
    <property type="protein sequence ID" value="VEU23312.1"/>
    <property type="molecule type" value="Genomic_DNA"/>
</dbReference>
<dbReference type="AlphaFoldDB" id="A0A448YQW9"/>
<name>A0A448YQW9_BRENA</name>
<comment type="subunit">
    <text evidence="3">Component of the SCF (SKP1-CUL1-F-box protein) E3 ubiquitin ligase complexes.</text>
</comment>
<evidence type="ECO:0000259" key="5">
    <source>
        <dbReference type="Pfam" id="PF01466"/>
    </source>
</evidence>
<feature type="compositionally biased region" description="Basic and acidic residues" evidence="4">
    <location>
        <begin position="95"/>
        <end position="104"/>
    </location>
</feature>
<dbReference type="InterPro" id="IPR016897">
    <property type="entry name" value="SKP1"/>
</dbReference>
<feature type="domain" description="SKP1 component dimerisation" evidence="5">
    <location>
        <begin position="133"/>
        <end position="160"/>
    </location>
</feature>
<dbReference type="OrthoDB" id="2342932at2759"/>
<dbReference type="GO" id="GO:0016567">
    <property type="term" value="P:protein ubiquitination"/>
    <property type="evidence" value="ECO:0007669"/>
    <property type="project" value="UniProtKB-UniPathway"/>
</dbReference>
<dbReference type="Pfam" id="PF01466">
    <property type="entry name" value="Skp1"/>
    <property type="match status" value="1"/>
</dbReference>
<dbReference type="InterPro" id="IPR016072">
    <property type="entry name" value="Skp1_comp_dimer"/>
</dbReference>